<name>A0AAV3P2L8_LITER</name>
<keyword evidence="1" id="KW-0808">Transferase</keyword>
<accession>A0AAV3P2L8</accession>
<sequence>MISERGIDPNPDKIEAILNMEPSKSYKELQHPSSCLKPIYYVSHLRHGLEESYPLINKFVLALVTSAWKLKAYFAADPIDVVTDQPIKRVLSNPTQTGRLTMWVVELSEFDITYALRTWIKAQALADFLIECTARNPLKESDSKSSPLELPQWSLYVDGASNPKAVGVGILIQGPKRASFE</sequence>
<dbReference type="InterPro" id="IPR043502">
    <property type="entry name" value="DNA/RNA_pol_sf"/>
</dbReference>
<reference evidence="8 9" key="1">
    <citation type="submission" date="2024-01" db="EMBL/GenBank/DDBJ databases">
        <title>The complete chloroplast genome sequence of Lithospermum erythrorhizon: insights into the phylogenetic relationship among Boraginaceae species and the maternal lineages of purple gromwells.</title>
        <authorList>
            <person name="Okada T."/>
            <person name="Watanabe K."/>
        </authorList>
    </citation>
    <scope>NUCLEOTIDE SEQUENCE [LARGE SCALE GENOMIC DNA]</scope>
</reference>
<feature type="domain" description="Reverse transcriptase RNase H-like" evidence="7">
    <location>
        <begin position="32"/>
        <end position="110"/>
    </location>
</feature>
<proteinExistence type="predicted"/>
<keyword evidence="3" id="KW-0540">Nuclease</keyword>
<evidence type="ECO:0000256" key="4">
    <source>
        <dbReference type="ARBA" id="ARBA00022759"/>
    </source>
</evidence>
<evidence type="ECO:0000256" key="5">
    <source>
        <dbReference type="ARBA" id="ARBA00022801"/>
    </source>
</evidence>
<dbReference type="EMBL" id="BAABME010000836">
    <property type="protein sequence ID" value="GAA0145824.1"/>
    <property type="molecule type" value="Genomic_DNA"/>
</dbReference>
<evidence type="ECO:0000256" key="6">
    <source>
        <dbReference type="ARBA" id="ARBA00022918"/>
    </source>
</evidence>
<keyword evidence="9" id="KW-1185">Reference proteome</keyword>
<dbReference type="AlphaFoldDB" id="A0AAV3P2L8"/>
<organism evidence="8 9">
    <name type="scientific">Lithospermum erythrorhizon</name>
    <name type="common">Purple gromwell</name>
    <name type="synonym">Lithospermum officinale var. erythrorhizon</name>
    <dbReference type="NCBI Taxonomy" id="34254"/>
    <lineage>
        <taxon>Eukaryota</taxon>
        <taxon>Viridiplantae</taxon>
        <taxon>Streptophyta</taxon>
        <taxon>Embryophyta</taxon>
        <taxon>Tracheophyta</taxon>
        <taxon>Spermatophyta</taxon>
        <taxon>Magnoliopsida</taxon>
        <taxon>eudicotyledons</taxon>
        <taxon>Gunneridae</taxon>
        <taxon>Pentapetalae</taxon>
        <taxon>asterids</taxon>
        <taxon>lamiids</taxon>
        <taxon>Boraginales</taxon>
        <taxon>Boraginaceae</taxon>
        <taxon>Boraginoideae</taxon>
        <taxon>Lithospermeae</taxon>
        <taxon>Lithospermum</taxon>
    </lineage>
</organism>
<keyword evidence="4" id="KW-0255">Endonuclease</keyword>
<evidence type="ECO:0000256" key="3">
    <source>
        <dbReference type="ARBA" id="ARBA00022722"/>
    </source>
</evidence>
<dbReference type="GO" id="GO:0016787">
    <property type="term" value="F:hydrolase activity"/>
    <property type="evidence" value="ECO:0007669"/>
    <property type="project" value="UniProtKB-KW"/>
</dbReference>
<evidence type="ECO:0000313" key="9">
    <source>
        <dbReference type="Proteomes" id="UP001454036"/>
    </source>
</evidence>
<evidence type="ECO:0000256" key="1">
    <source>
        <dbReference type="ARBA" id="ARBA00022679"/>
    </source>
</evidence>
<dbReference type="Proteomes" id="UP001454036">
    <property type="component" value="Unassembled WGS sequence"/>
</dbReference>
<dbReference type="PANTHER" id="PTHR48475">
    <property type="entry name" value="RIBONUCLEASE H"/>
    <property type="match status" value="1"/>
</dbReference>
<dbReference type="GO" id="GO:0004519">
    <property type="term" value="F:endonuclease activity"/>
    <property type="evidence" value="ECO:0007669"/>
    <property type="project" value="UniProtKB-KW"/>
</dbReference>
<gene>
    <name evidence="8" type="ORF">LIER_05923</name>
</gene>
<keyword evidence="5" id="KW-0378">Hydrolase</keyword>
<dbReference type="InterPro" id="IPR041373">
    <property type="entry name" value="RT_RNaseH"/>
</dbReference>
<dbReference type="GO" id="GO:0003964">
    <property type="term" value="F:RNA-directed DNA polymerase activity"/>
    <property type="evidence" value="ECO:0007669"/>
    <property type="project" value="UniProtKB-KW"/>
</dbReference>
<keyword evidence="6" id="KW-0695">RNA-directed DNA polymerase</keyword>
<evidence type="ECO:0000259" key="7">
    <source>
        <dbReference type="Pfam" id="PF17917"/>
    </source>
</evidence>
<dbReference type="Pfam" id="PF17917">
    <property type="entry name" value="RT_RNaseH"/>
    <property type="match status" value="1"/>
</dbReference>
<dbReference type="SUPFAM" id="SSF56672">
    <property type="entry name" value="DNA/RNA polymerases"/>
    <property type="match status" value="1"/>
</dbReference>
<comment type="caution">
    <text evidence="8">The sequence shown here is derived from an EMBL/GenBank/DDBJ whole genome shotgun (WGS) entry which is preliminary data.</text>
</comment>
<dbReference type="PANTHER" id="PTHR48475:SF2">
    <property type="entry name" value="RIBONUCLEASE H"/>
    <property type="match status" value="1"/>
</dbReference>
<evidence type="ECO:0000313" key="8">
    <source>
        <dbReference type="EMBL" id="GAA0145824.1"/>
    </source>
</evidence>
<evidence type="ECO:0000256" key="2">
    <source>
        <dbReference type="ARBA" id="ARBA00022695"/>
    </source>
</evidence>
<keyword evidence="2" id="KW-0548">Nucleotidyltransferase</keyword>
<protein>
    <recommendedName>
        <fullName evidence="7">Reverse transcriptase RNase H-like domain-containing protein</fullName>
    </recommendedName>
</protein>